<evidence type="ECO:0000256" key="6">
    <source>
        <dbReference type="ARBA" id="ARBA00023145"/>
    </source>
</evidence>
<comment type="PTM">
    <text evidence="10">Is synthesized initially as an inactive proenzyme. Formation of the active enzyme involves a self-maturation process in which the active site pyruvoyl group is generated from an internal serine residue via an autocatalytic post-translational modification. Two non-identical subunits are generated from the proenzyme in this reaction, and the pyruvate is formed at the N-terminus of the alpha chain, which is derived from the carboxyl end of the proenzyme. The post-translation cleavage follows an unusual pathway, termed non-hydrolytic serinolysis, in which the side chain hydroxyl group of the serine supplies its oxygen atom to form the C-terminus of the beta chain, while the remainder of the serine residue undergoes an oxidative deamination to produce ammonia and the pyruvoyl group blocking the N-terminus of the alpha chain.</text>
</comment>
<feature type="chain" id="PRO_5023385708" description="S-adenosylmethionine decarboxylase beta chain" evidence="10">
    <location>
        <begin position="1"/>
        <end position="81"/>
    </location>
</feature>
<feature type="active site" description="Proton acceptor; for processing activity" evidence="10">
    <location>
        <position position="87"/>
    </location>
</feature>
<comment type="pathway">
    <text evidence="10">Amine and polyamine biosynthesis; S-adenosylmethioninamine biosynthesis; S-adenosylmethioninamine from S-adenosyl-L-methionine: step 1/1.</text>
</comment>
<keyword evidence="8 10" id="KW-0704">Schiff base</keyword>
<evidence type="ECO:0000256" key="4">
    <source>
        <dbReference type="ARBA" id="ARBA00023066"/>
    </source>
</evidence>
<dbReference type="GO" id="GO:0004014">
    <property type="term" value="F:adenosylmethionine decarboxylase activity"/>
    <property type="evidence" value="ECO:0007669"/>
    <property type="project" value="UniProtKB-UniRule"/>
</dbReference>
<dbReference type="InterPro" id="IPR042284">
    <property type="entry name" value="AdoMetDC_N"/>
</dbReference>
<evidence type="ECO:0000256" key="9">
    <source>
        <dbReference type="ARBA" id="ARBA00023317"/>
    </source>
</evidence>
<keyword evidence="5 10" id="KW-0620">Polyamine biosynthesis</keyword>
<feature type="active site" description="Proton donor; for catalytic activity" evidence="10">
    <location>
        <position position="102"/>
    </location>
</feature>
<dbReference type="HAMAP" id="MF_00464">
    <property type="entry name" value="AdoMetDC_1"/>
    <property type="match status" value="1"/>
</dbReference>
<feature type="active site" description="Schiff-base intermediate with substrate; via pyruvic acid" evidence="10">
    <location>
        <position position="82"/>
    </location>
</feature>
<comment type="catalytic activity">
    <reaction evidence="10">
        <text>S-adenosyl-L-methionine + H(+) = S-adenosyl 3-(methylsulfanyl)propylamine + CO2</text>
        <dbReference type="Rhea" id="RHEA:15981"/>
        <dbReference type="ChEBI" id="CHEBI:15378"/>
        <dbReference type="ChEBI" id="CHEBI:16526"/>
        <dbReference type="ChEBI" id="CHEBI:57443"/>
        <dbReference type="ChEBI" id="CHEBI:59789"/>
        <dbReference type="EC" id="4.1.1.50"/>
    </reaction>
</comment>
<protein>
    <recommendedName>
        <fullName evidence="10">S-adenosylmethionine decarboxylase proenzyme</fullName>
        <shortName evidence="10">AdoMetDC</shortName>
        <shortName evidence="10">SAMDC</shortName>
        <ecNumber evidence="10">4.1.1.50</ecNumber>
    </recommendedName>
    <component>
        <recommendedName>
            <fullName evidence="10">S-adenosylmethionine decarboxylase beta chain</fullName>
        </recommendedName>
    </component>
    <component>
        <recommendedName>
            <fullName evidence="10">S-adenosylmethionine decarboxylase alpha chain</fullName>
        </recommendedName>
    </component>
</protein>
<comment type="function">
    <text evidence="10">Catalyzes the decarboxylation of S-adenosylmethionine to S-adenosylmethioninamine (dcAdoMet), the propylamine donor required for the synthesis of the polyamines spermine and spermidine from the diamine putrescine.</text>
</comment>
<dbReference type="InterPro" id="IPR016067">
    <property type="entry name" value="S-AdoMet_deCO2ase_core"/>
</dbReference>
<dbReference type="GO" id="GO:0005829">
    <property type="term" value="C:cytosol"/>
    <property type="evidence" value="ECO:0007669"/>
    <property type="project" value="TreeGrafter"/>
</dbReference>
<dbReference type="KEGG" id="sle:sle_00900"/>
<dbReference type="InterPro" id="IPR003826">
    <property type="entry name" value="AdoMetDC_fam_prok"/>
</dbReference>
<keyword evidence="4 10" id="KW-0745">Spermidine biosynthesis</keyword>
<gene>
    <name evidence="11" type="primary">sle_00900</name>
    <name evidence="10" type="synonym">speH</name>
</gene>
<dbReference type="Proteomes" id="UP000035016">
    <property type="component" value="Chromosome Chromosome"/>
</dbReference>
<dbReference type="Gene3D" id="3.30.160.750">
    <property type="match status" value="1"/>
</dbReference>
<keyword evidence="1 10" id="KW-0949">S-adenosyl-L-methionine</keyword>
<dbReference type="SUPFAM" id="SSF56276">
    <property type="entry name" value="S-adenosylmethionine decarboxylase"/>
    <property type="match status" value="1"/>
</dbReference>
<name>A0A0F7VQ66_STRLW</name>
<sequence length="137" mass="15099">MSVVAESVERQTGEYKDDGYGLRYAGVHVIIDLWGARRLNDEQVVTRAMREAVEACGATLLELKIHRFAPQGLTGVAILSESHLSIHCWPENGYAAIDVFTCGDSDPRQAIPILRAAFDPEHVQVTEHKRGINVMAA</sequence>
<dbReference type="Pfam" id="PF02675">
    <property type="entry name" value="AdoMet_dc"/>
    <property type="match status" value="1"/>
</dbReference>
<feature type="chain" id="PRO_5023385705" description="S-adenosylmethionine decarboxylase alpha chain" evidence="10">
    <location>
        <begin position="82"/>
        <end position="137"/>
    </location>
</feature>
<keyword evidence="7 10" id="KW-0456">Lyase</keyword>
<keyword evidence="2 10" id="KW-0210">Decarboxylase</keyword>
<evidence type="ECO:0000256" key="1">
    <source>
        <dbReference type="ARBA" id="ARBA00022691"/>
    </source>
</evidence>
<feature type="modified residue" description="Pyruvic acid (Ser); by autocatalysis" evidence="10">
    <location>
        <position position="82"/>
    </location>
</feature>
<evidence type="ECO:0000313" key="12">
    <source>
        <dbReference type="Proteomes" id="UP000035016"/>
    </source>
</evidence>
<accession>A0A0F7VQ66</accession>
<dbReference type="GO" id="GO:0008295">
    <property type="term" value="P:spermidine biosynthetic process"/>
    <property type="evidence" value="ECO:0007669"/>
    <property type="project" value="UniProtKB-UniRule"/>
</dbReference>
<evidence type="ECO:0000313" key="11">
    <source>
        <dbReference type="EMBL" id="CQR59552.1"/>
    </source>
</evidence>
<evidence type="ECO:0000256" key="2">
    <source>
        <dbReference type="ARBA" id="ARBA00022793"/>
    </source>
</evidence>
<evidence type="ECO:0000256" key="3">
    <source>
        <dbReference type="ARBA" id="ARBA00022813"/>
    </source>
</evidence>
<dbReference type="RefSeq" id="WP_047121422.1">
    <property type="nucleotide sequence ID" value="NZ_AZSD01000034.1"/>
</dbReference>
<comment type="subunit">
    <text evidence="10">Heterotetramer of two alpha and two beta chains arranged as a dimer of alpha/beta heterodimers.</text>
</comment>
<comment type="similarity">
    <text evidence="10">Belongs to the prokaryotic AdoMetDC family. Type 1 subfamily.</text>
</comment>
<evidence type="ECO:0000256" key="8">
    <source>
        <dbReference type="ARBA" id="ARBA00023270"/>
    </source>
</evidence>
<keyword evidence="6 10" id="KW-0865">Zymogen</keyword>
<keyword evidence="3 10" id="KW-0068">Autocatalytic cleavage</keyword>
<evidence type="ECO:0000256" key="10">
    <source>
        <dbReference type="HAMAP-Rule" id="MF_00464"/>
    </source>
</evidence>
<evidence type="ECO:0000256" key="7">
    <source>
        <dbReference type="ARBA" id="ARBA00023239"/>
    </source>
</evidence>
<dbReference type="AlphaFoldDB" id="A0A0F7VQ66"/>
<feature type="site" description="Cleavage (non-hydrolytic); by autolysis" evidence="10">
    <location>
        <begin position="81"/>
        <end position="82"/>
    </location>
</feature>
<proteinExistence type="inferred from homology"/>
<keyword evidence="9 10" id="KW-0670">Pyruvate</keyword>
<comment type="cofactor">
    <cofactor evidence="10">
        <name>pyruvate</name>
        <dbReference type="ChEBI" id="CHEBI:15361"/>
    </cofactor>
    <text evidence="10">Binds 1 pyruvoyl group covalently per subunit.</text>
</comment>
<dbReference type="PANTHER" id="PTHR33866">
    <property type="entry name" value="S-ADENOSYLMETHIONINE DECARBOXYLASE PROENZYME"/>
    <property type="match status" value="1"/>
</dbReference>
<dbReference type="UniPathway" id="UPA00331">
    <property type="reaction ID" value="UER00451"/>
</dbReference>
<dbReference type="EMBL" id="LN831790">
    <property type="protein sequence ID" value="CQR59552.1"/>
    <property type="molecule type" value="Genomic_DNA"/>
</dbReference>
<dbReference type="PANTHER" id="PTHR33866:SF2">
    <property type="entry name" value="S-ADENOSYLMETHIONINE DECARBOXYLASE PROENZYME"/>
    <property type="match status" value="1"/>
</dbReference>
<dbReference type="NCBIfam" id="TIGR03330">
    <property type="entry name" value="SAM_DCase_Bsu"/>
    <property type="match status" value="1"/>
</dbReference>
<dbReference type="Gene3D" id="3.30.360.110">
    <property type="entry name" value="S-adenosylmethionine decarboxylase domain"/>
    <property type="match status" value="1"/>
</dbReference>
<dbReference type="InterPro" id="IPR042286">
    <property type="entry name" value="AdoMetDC_C"/>
</dbReference>
<dbReference type="InterPro" id="IPR017716">
    <property type="entry name" value="S-AdoMet_deCOase_pro-enz"/>
</dbReference>
<dbReference type="EC" id="4.1.1.50" evidence="10"/>
<evidence type="ECO:0000256" key="5">
    <source>
        <dbReference type="ARBA" id="ARBA00023115"/>
    </source>
</evidence>
<organism evidence="11 12">
    <name type="scientific">Streptomyces leeuwenhoekii</name>
    <dbReference type="NCBI Taxonomy" id="1437453"/>
    <lineage>
        <taxon>Bacteria</taxon>
        <taxon>Bacillati</taxon>
        <taxon>Actinomycetota</taxon>
        <taxon>Actinomycetes</taxon>
        <taxon>Kitasatosporales</taxon>
        <taxon>Streptomycetaceae</taxon>
        <taxon>Streptomyces</taxon>
    </lineage>
</organism>
<reference evidence="11 12" key="1">
    <citation type="submission" date="2015-02" db="EMBL/GenBank/DDBJ databases">
        <authorList>
            <person name="Gomez-Escribano P.J."/>
        </authorList>
    </citation>
    <scope>NUCLEOTIDE SEQUENCE [LARGE SCALE GENOMIC DNA]</scope>
    <source>
        <strain evidence="12">C34 (DSM 42122 / NRRL B-24963)</strain>
    </source>
</reference>